<feature type="domain" description="XdhC- CoxI" evidence="1">
    <location>
        <begin position="14"/>
        <end position="76"/>
    </location>
</feature>
<reference evidence="3 4" key="1">
    <citation type="journal article" date="2017" name="Genome Announc.">
        <title>Draft Genome Sequence of Romboutsia weinsteinii sp. nov. Strain CCRI-19649(T) Isolated from Surface Water.</title>
        <authorList>
            <person name="Maheux A.F."/>
            <person name="Boudreau D.K."/>
            <person name="Berube E."/>
            <person name="Boissinot M."/>
            <person name="Cantin P."/>
            <person name="Raymond F."/>
            <person name="Corbeil J."/>
            <person name="Omar R.F."/>
            <person name="Bergeron M.G."/>
        </authorList>
    </citation>
    <scope>NUCLEOTIDE SEQUENCE [LARGE SCALE GENOMIC DNA]</scope>
    <source>
        <strain evidence="3 4">CCRI-19649</strain>
    </source>
</reference>
<gene>
    <name evidence="3" type="ORF">CHL78_003760</name>
</gene>
<dbReference type="InterPro" id="IPR052698">
    <property type="entry name" value="MoCofactor_Util/Proc"/>
</dbReference>
<dbReference type="AlphaFoldDB" id="A0A371J8J2"/>
<organism evidence="3 4">
    <name type="scientific">Romboutsia weinsteinii</name>
    <dbReference type="NCBI Taxonomy" id="2020949"/>
    <lineage>
        <taxon>Bacteria</taxon>
        <taxon>Bacillati</taxon>
        <taxon>Bacillota</taxon>
        <taxon>Clostridia</taxon>
        <taxon>Peptostreptococcales</taxon>
        <taxon>Peptostreptococcaceae</taxon>
        <taxon>Romboutsia</taxon>
    </lineage>
</organism>
<protein>
    <submittedName>
        <fullName evidence="3">Xanthine dehydrogenase</fullName>
    </submittedName>
</protein>
<dbReference type="InterPro" id="IPR003777">
    <property type="entry name" value="XdhC_CoxI"/>
</dbReference>
<evidence type="ECO:0000313" key="4">
    <source>
        <dbReference type="Proteomes" id="UP000215694"/>
    </source>
</evidence>
<evidence type="ECO:0000313" key="3">
    <source>
        <dbReference type="EMBL" id="RDY29045.1"/>
    </source>
</evidence>
<dbReference type="Pfam" id="PF02625">
    <property type="entry name" value="XdhC_CoxI"/>
    <property type="match status" value="1"/>
</dbReference>
<dbReference type="PANTHER" id="PTHR30388">
    <property type="entry name" value="ALDEHYDE OXIDOREDUCTASE MOLYBDENUM COFACTOR ASSEMBLY PROTEIN"/>
    <property type="match status" value="1"/>
</dbReference>
<dbReference type="EMBL" id="NOJY02000004">
    <property type="protein sequence ID" value="RDY29045.1"/>
    <property type="molecule type" value="Genomic_DNA"/>
</dbReference>
<dbReference type="Gene3D" id="3.40.50.720">
    <property type="entry name" value="NAD(P)-binding Rossmann-like Domain"/>
    <property type="match status" value="1"/>
</dbReference>
<accession>A0A371J8J2</accession>
<proteinExistence type="predicted"/>
<dbReference type="InterPro" id="IPR027051">
    <property type="entry name" value="XdhC_Rossmann_dom"/>
</dbReference>
<evidence type="ECO:0000259" key="1">
    <source>
        <dbReference type="Pfam" id="PF02625"/>
    </source>
</evidence>
<evidence type="ECO:0000259" key="2">
    <source>
        <dbReference type="Pfam" id="PF13478"/>
    </source>
</evidence>
<keyword evidence="4" id="KW-1185">Reference proteome</keyword>
<dbReference type="PANTHER" id="PTHR30388:SF6">
    <property type="entry name" value="XANTHINE DEHYDROGENASE SUBUNIT A-RELATED"/>
    <property type="match status" value="1"/>
</dbReference>
<dbReference type="Pfam" id="PF13478">
    <property type="entry name" value="XdhC_C"/>
    <property type="match status" value="1"/>
</dbReference>
<dbReference type="OrthoDB" id="9773039at2"/>
<name>A0A371J8J2_9FIRM</name>
<dbReference type="Proteomes" id="UP000215694">
    <property type="component" value="Unassembled WGS sequence"/>
</dbReference>
<comment type="caution">
    <text evidence="3">The sequence shown here is derived from an EMBL/GenBank/DDBJ whole genome shotgun (WGS) entry which is preliminary data.</text>
</comment>
<sequence length="271" mass="30167">MYERMLKRISKELDKGNRVAFATLTEVIGSSPGKNGATLCLFKDDTMMGTVGGGIVEYEVINKCRECLESGKDSLFEHSLVKSSEETPMACGGSIKGYIKIFKPRARLLLVGGGHVGLNIYNVAKTLDFHTTIVDDRDEFGNKDRFTDADEVYAGDIKTILNNIRIDENTYVVIATRGYDKDLEALREIIKENPSYIGMIGSRKKWTTLKSQLISEGVEEELLNNVYAPVGLNISSDEVSEIAFGIIAELLLVKNNGDLSHRKYKNLRLDK</sequence>
<dbReference type="RefSeq" id="WP_094367924.1">
    <property type="nucleotide sequence ID" value="NZ_NOJY02000004.1"/>
</dbReference>
<feature type="domain" description="XdhC Rossmann" evidence="2">
    <location>
        <begin position="108"/>
        <end position="250"/>
    </location>
</feature>